<dbReference type="InterPro" id="IPR019734">
    <property type="entry name" value="TPR_rpt"/>
</dbReference>
<proteinExistence type="predicted"/>
<evidence type="ECO:0000313" key="6">
    <source>
        <dbReference type="EMBL" id="ASN76804.1"/>
    </source>
</evidence>
<sequence length="704" mass="78624">MALTNSSFGTICDVREGKVGHEALRFLSVCSKSSEGAPGGTSVCADKTSLAALVAMPLEELPKTVILNNDLHGDLSVGGAPQGHPPLQNMLTIPLLRGPDLIGQLALANCEGGYHTDASTFLAPIAAILSEWMDSREARLGRVRVQEALKRLQHQSSEVLSATHDGVIIVNHRGKIYDINESGEATFKIKSAQIGNMTVPELITLPDLDDKSAEGVEAYLNAIEGGVMKHYANITALLQGGGSLPIDLVIAAQESGPHKLYKFYIRNLLSGHEKAQEALLQAQEEKNWIELQTQSVKQEIIESKKLEQRALAQLEKVERASRTKLELLATMSHELTTPMNSIVGFSNTLLDGALGKGITQEQRDYIQYISDSGRKLLDYIDGVLDLSGVEEGRMEVDPDDALTIGDYAKFSAHIRNDQEVVEALFQRALELDPGNPIILSNYSLFRTNIRKEHERSEELYKYAYEADPDSALTLGDYAVFLSDVRKHNERAEEMYKQAIKLDPNNALNLANYARFLSKVHGYHDRADSYYRKAIENDPENTAILARYAHFIMDVRKDQKQAEAWFERALETAPNALSLRLDFAFFLFDIDNENRAMEILDEIEPRLYGEELLMEQFYKFAFGRSTAARAQALSRIRDLLKERVRCPLFEPFSLVRRLADEGHSDARLMEALARVITVRDTLQVLSGQPKWRAIQMTSDGSSLQE</sequence>
<reference evidence="6" key="1">
    <citation type="submission" date="2008-07" db="EMBL/GenBank/DDBJ databases">
        <title>Analysis of genes from marine vibrio MV-1 putatively involved in magnetosome formation.</title>
        <authorList>
            <person name="Trubitsyn D."/>
            <person name="French C."/>
            <person name="Staniland S."/>
            <person name="Ward B."/>
        </authorList>
    </citation>
    <scope>NUCLEOTIDE SEQUENCE</scope>
    <source>
        <strain evidence="6">MV-1</strain>
    </source>
</reference>
<dbReference type="InterPro" id="IPR003107">
    <property type="entry name" value="HAT"/>
</dbReference>
<keyword evidence="3" id="KW-0175">Coiled coil</keyword>
<dbReference type="Pfam" id="PF13181">
    <property type="entry name" value="TPR_8"/>
    <property type="match status" value="2"/>
</dbReference>
<dbReference type="Pfam" id="PF00512">
    <property type="entry name" value="HisKA"/>
    <property type="match status" value="1"/>
</dbReference>
<comment type="catalytic activity">
    <reaction evidence="1">
        <text>ATP + protein L-histidine = ADP + protein N-phospho-L-histidine.</text>
        <dbReference type="EC" id="2.7.13.3"/>
    </reaction>
</comment>
<dbReference type="PANTHER" id="PTHR26312">
    <property type="entry name" value="TETRATRICOPEPTIDE REPEAT PROTEIN 5"/>
    <property type="match status" value="1"/>
</dbReference>
<evidence type="ECO:0000259" key="4">
    <source>
        <dbReference type="SMART" id="SM00091"/>
    </source>
</evidence>
<dbReference type="SUPFAM" id="SSF48452">
    <property type="entry name" value="TPR-like"/>
    <property type="match status" value="1"/>
</dbReference>
<dbReference type="InterPro" id="IPR011990">
    <property type="entry name" value="TPR-like_helical_dom_sf"/>
</dbReference>
<name>A0A221SKW0_9VIBR</name>
<dbReference type="SUPFAM" id="SSF47384">
    <property type="entry name" value="Homodimeric domain of signal transducing histidine kinase"/>
    <property type="match status" value="1"/>
</dbReference>
<dbReference type="Gene3D" id="1.10.287.130">
    <property type="match status" value="1"/>
</dbReference>
<dbReference type="Pfam" id="PF13185">
    <property type="entry name" value="GAF_2"/>
    <property type="match status" value="1"/>
</dbReference>
<dbReference type="GO" id="GO:0006396">
    <property type="term" value="P:RNA processing"/>
    <property type="evidence" value="ECO:0007669"/>
    <property type="project" value="InterPro"/>
</dbReference>
<evidence type="ECO:0000256" key="2">
    <source>
        <dbReference type="ARBA" id="ARBA00012438"/>
    </source>
</evidence>
<feature type="domain" description="PAS" evidence="4">
    <location>
        <begin position="154"/>
        <end position="221"/>
    </location>
</feature>
<feature type="coiled-coil region" evidence="3">
    <location>
        <begin position="265"/>
        <end position="292"/>
    </location>
</feature>
<dbReference type="CDD" id="cd00082">
    <property type="entry name" value="HisKA"/>
    <property type="match status" value="1"/>
</dbReference>
<dbReference type="InterPro" id="IPR035965">
    <property type="entry name" value="PAS-like_dom_sf"/>
</dbReference>
<evidence type="ECO:0000259" key="5">
    <source>
        <dbReference type="SMART" id="SM00388"/>
    </source>
</evidence>
<dbReference type="PANTHER" id="PTHR26312:SF222">
    <property type="entry name" value="EXPRESSED PROTEIN"/>
    <property type="match status" value="1"/>
</dbReference>
<dbReference type="Gene3D" id="1.25.40.10">
    <property type="entry name" value="Tetratricopeptide repeat domain"/>
    <property type="match status" value="2"/>
</dbReference>
<evidence type="ECO:0000256" key="3">
    <source>
        <dbReference type="SAM" id="Coils"/>
    </source>
</evidence>
<organism evidence="6">
    <name type="scientific">Vibrio sp. MV-1</name>
    <dbReference type="NCBI Taxonomy" id="632142"/>
    <lineage>
        <taxon>Bacteria</taxon>
        <taxon>Pseudomonadati</taxon>
        <taxon>Pseudomonadota</taxon>
        <taxon>Gammaproteobacteria</taxon>
        <taxon>Vibrionales</taxon>
        <taxon>Vibrionaceae</taxon>
        <taxon>Vibrio</taxon>
    </lineage>
</organism>
<dbReference type="InterPro" id="IPR036097">
    <property type="entry name" value="HisK_dim/P_sf"/>
</dbReference>
<accession>A0A221SKW0</accession>
<dbReference type="SMART" id="SM00386">
    <property type="entry name" value="HAT"/>
    <property type="match status" value="4"/>
</dbReference>
<dbReference type="SUPFAM" id="SSF55785">
    <property type="entry name" value="PYP-like sensor domain (PAS domain)"/>
    <property type="match status" value="1"/>
</dbReference>
<dbReference type="InterPro" id="IPR003018">
    <property type="entry name" value="GAF"/>
</dbReference>
<dbReference type="SMART" id="SM00388">
    <property type="entry name" value="HisKA"/>
    <property type="match status" value="1"/>
</dbReference>
<protein>
    <recommendedName>
        <fullName evidence="2">histidine kinase</fullName>
        <ecNumber evidence="2">2.7.13.3</ecNumber>
    </recommendedName>
</protein>
<feature type="domain" description="Signal transduction histidine kinase dimerisation/phosphoacceptor" evidence="5">
    <location>
        <begin position="323"/>
        <end position="392"/>
    </location>
</feature>
<dbReference type="GO" id="GO:0000155">
    <property type="term" value="F:phosphorelay sensor kinase activity"/>
    <property type="evidence" value="ECO:0007669"/>
    <property type="project" value="InterPro"/>
</dbReference>
<dbReference type="InterPro" id="IPR000014">
    <property type="entry name" value="PAS"/>
</dbReference>
<evidence type="ECO:0000256" key="1">
    <source>
        <dbReference type="ARBA" id="ARBA00000085"/>
    </source>
</evidence>
<dbReference type="AlphaFoldDB" id="A0A221SKW0"/>
<dbReference type="SMART" id="SM00091">
    <property type="entry name" value="PAS"/>
    <property type="match status" value="1"/>
</dbReference>
<dbReference type="EMBL" id="EU882844">
    <property type="protein sequence ID" value="ASN76804.1"/>
    <property type="molecule type" value="Genomic_DNA"/>
</dbReference>
<dbReference type="Gene3D" id="3.30.450.20">
    <property type="entry name" value="PAS domain"/>
    <property type="match status" value="1"/>
</dbReference>
<dbReference type="InterPro" id="IPR003661">
    <property type="entry name" value="HisK_dim/P_dom"/>
</dbReference>
<dbReference type="EC" id="2.7.13.3" evidence="2"/>